<dbReference type="PANTHER" id="PTHR30298:SF0">
    <property type="entry name" value="PROTEIN YBFL-RELATED"/>
    <property type="match status" value="1"/>
</dbReference>
<evidence type="ECO:0000313" key="2">
    <source>
        <dbReference type="Proteomes" id="UP000039370"/>
    </source>
</evidence>
<accession>A0A0B7IGE3</accession>
<dbReference type="AlphaFoldDB" id="A0A0B7IGE3"/>
<protein>
    <submittedName>
        <fullName evidence="1">Transposase</fullName>
    </submittedName>
</protein>
<dbReference type="EMBL" id="CDOK01000139">
    <property type="protein sequence ID" value="CEN50986.1"/>
    <property type="molecule type" value="Genomic_DNA"/>
</dbReference>
<name>A0A0B7IGE3_9FLAO</name>
<dbReference type="Proteomes" id="UP000039370">
    <property type="component" value="Unassembled WGS sequence"/>
</dbReference>
<proteinExistence type="predicted"/>
<dbReference type="InterPro" id="IPR051698">
    <property type="entry name" value="Transposase_11-like"/>
</dbReference>
<evidence type="ECO:0000313" key="1">
    <source>
        <dbReference type="EMBL" id="CEN50986.1"/>
    </source>
</evidence>
<sequence length="83" mass="9854">MCCLTKILSVWVGLKTLIQIESERYLGADIQKETRYYISSEEGLSAAYFNELVRGHWEIENKLHWHLDETFARQKNEKNHLNN</sequence>
<reference evidence="2" key="1">
    <citation type="submission" date="2015-01" db="EMBL/GenBank/DDBJ databases">
        <authorList>
            <person name="MANFREDI Pablo"/>
        </authorList>
    </citation>
    <scope>NUCLEOTIDE SEQUENCE [LARGE SCALE GENOMIC DNA]</scope>
    <source>
        <strain evidence="2">Cc11</strain>
    </source>
</reference>
<gene>
    <name evidence="1" type="ORF">CCAN11_2230016</name>
</gene>
<organism evidence="1 2">
    <name type="scientific">Capnocytophaga canimorsus</name>
    <dbReference type="NCBI Taxonomy" id="28188"/>
    <lineage>
        <taxon>Bacteria</taxon>
        <taxon>Pseudomonadati</taxon>
        <taxon>Bacteroidota</taxon>
        <taxon>Flavobacteriia</taxon>
        <taxon>Flavobacteriales</taxon>
        <taxon>Flavobacteriaceae</taxon>
        <taxon>Capnocytophaga</taxon>
    </lineage>
</organism>
<dbReference type="PANTHER" id="PTHR30298">
    <property type="entry name" value="H REPEAT-ASSOCIATED PREDICTED TRANSPOSASE"/>
    <property type="match status" value="1"/>
</dbReference>